<dbReference type="Proteomes" id="UP001218218">
    <property type="component" value="Unassembled WGS sequence"/>
</dbReference>
<comment type="caution">
    <text evidence="1">The sequence shown here is derived from an EMBL/GenBank/DDBJ whole genome shotgun (WGS) entry which is preliminary data.</text>
</comment>
<evidence type="ECO:0000313" key="1">
    <source>
        <dbReference type="EMBL" id="KAJ7328261.1"/>
    </source>
</evidence>
<dbReference type="EMBL" id="JARIHO010000039">
    <property type="protein sequence ID" value="KAJ7328261.1"/>
    <property type="molecule type" value="Genomic_DNA"/>
</dbReference>
<evidence type="ECO:0000313" key="2">
    <source>
        <dbReference type="Proteomes" id="UP001218218"/>
    </source>
</evidence>
<accession>A0AAD6ZLP8</accession>
<keyword evidence="2" id="KW-1185">Reference proteome</keyword>
<organism evidence="1 2">
    <name type="scientific">Mycena albidolilacea</name>
    <dbReference type="NCBI Taxonomy" id="1033008"/>
    <lineage>
        <taxon>Eukaryota</taxon>
        <taxon>Fungi</taxon>
        <taxon>Dikarya</taxon>
        <taxon>Basidiomycota</taxon>
        <taxon>Agaricomycotina</taxon>
        <taxon>Agaricomycetes</taxon>
        <taxon>Agaricomycetidae</taxon>
        <taxon>Agaricales</taxon>
        <taxon>Marasmiineae</taxon>
        <taxon>Mycenaceae</taxon>
        <taxon>Mycena</taxon>
    </lineage>
</organism>
<sequence>MTHITLQETHRLFGPINRPAYDTNVRHRAVLQKALELFTPEELEAIFGSPVRLKVTMGFGYSQLGKVKANYIKNDRLVSRETDAPDLKARQALHAYRDAYDVYFKKQGNQYTVRDPQARHLLQAAEQTWHDWIVSYLAARGRHTRVAAHAAPARARVLAAPAPVLVAPAPVLARTPAHARAPVPAVPTPVPAVGSHLRPIDLSHAEAVEDVRTPKKRKLFLGVIDISEDEKALRPRKKGNSWGLLT</sequence>
<name>A0AAD6ZLP8_9AGAR</name>
<proteinExistence type="predicted"/>
<reference evidence="1" key="1">
    <citation type="submission" date="2023-03" db="EMBL/GenBank/DDBJ databases">
        <title>Massive genome expansion in bonnet fungi (Mycena s.s.) driven by repeated elements and novel gene families across ecological guilds.</title>
        <authorList>
            <consortium name="Lawrence Berkeley National Laboratory"/>
            <person name="Harder C.B."/>
            <person name="Miyauchi S."/>
            <person name="Viragh M."/>
            <person name="Kuo A."/>
            <person name="Thoen E."/>
            <person name="Andreopoulos B."/>
            <person name="Lu D."/>
            <person name="Skrede I."/>
            <person name="Drula E."/>
            <person name="Henrissat B."/>
            <person name="Morin E."/>
            <person name="Kohler A."/>
            <person name="Barry K."/>
            <person name="LaButti K."/>
            <person name="Morin E."/>
            <person name="Salamov A."/>
            <person name="Lipzen A."/>
            <person name="Mereny Z."/>
            <person name="Hegedus B."/>
            <person name="Baldrian P."/>
            <person name="Stursova M."/>
            <person name="Weitz H."/>
            <person name="Taylor A."/>
            <person name="Grigoriev I.V."/>
            <person name="Nagy L.G."/>
            <person name="Martin F."/>
            <person name="Kauserud H."/>
        </authorList>
    </citation>
    <scope>NUCLEOTIDE SEQUENCE</scope>
    <source>
        <strain evidence="1">CBHHK002</strain>
    </source>
</reference>
<protein>
    <submittedName>
        <fullName evidence="1">Uncharacterized protein</fullName>
    </submittedName>
</protein>
<dbReference type="AlphaFoldDB" id="A0AAD6ZLP8"/>
<gene>
    <name evidence="1" type="ORF">DFH08DRAFT_967404</name>
</gene>